<feature type="compositionally biased region" description="Polar residues" evidence="1">
    <location>
        <begin position="9"/>
        <end position="20"/>
    </location>
</feature>
<evidence type="ECO:0000313" key="3">
    <source>
        <dbReference type="Proteomes" id="UP000216451"/>
    </source>
</evidence>
<protein>
    <submittedName>
        <fullName evidence="2">Uncharacterized protein</fullName>
    </submittedName>
</protein>
<sequence length="106" mass="11970">MPMPAIPTSLVTPTESTSLVAPTHCHLERAQRVERSHPCEHQQRRSLDSLRSLGMTMVLSFIRPTLTMEHTVLTSSYGRLVPLARNDGSGAWHQLERITRQHTSED</sequence>
<reference evidence="2 3" key="1">
    <citation type="journal article" date="2017" name="BMC Genomics">
        <title>Comparative genomic and phylogenomic analyses of the Bifidobacteriaceae family.</title>
        <authorList>
            <person name="Lugli G.A."/>
            <person name="Milani C."/>
            <person name="Turroni F."/>
            <person name="Duranti S."/>
            <person name="Mancabelli L."/>
            <person name="Mangifesta M."/>
            <person name="Ferrario C."/>
            <person name="Modesto M."/>
            <person name="Mattarelli P."/>
            <person name="Jiri K."/>
            <person name="van Sinderen D."/>
            <person name="Ventura M."/>
        </authorList>
    </citation>
    <scope>NUCLEOTIDE SEQUENCE [LARGE SCALE GENOMIC DNA]</scope>
    <source>
        <strain evidence="2 3">LMG 28769</strain>
    </source>
</reference>
<keyword evidence="3" id="KW-1185">Reference proteome</keyword>
<dbReference type="Proteomes" id="UP000216451">
    <property type="component" value="Unassembled WGS sequence"/>
</dbReference>
<feature type="region of interest" description="Disordered" evidence="1">
    <location>
        <begin position="1"/>
        <end position="22"/>
    </location>
</feature>
<dbReference type="AlphaFoldDB" id="A0A261G3U2"/>
<comment type="caution">
    <text evidence="2">The sequence shown here is derived from an EMBL/GenBank/DDBJ whole genome shotgun (WGS) entry which is preliminary data.</text>
</comment>
<dbReference type="EMBL" id="MWXA01000006">
    <property type="protein sequence ID" value="OZG66091.1"/>
    <property type="molecule type" value="Genomic_DNA"/>
</dbReference>
<name>A0A261G3U2_9BIFI</name>
<evidence type="ECO:0000256" key="1">
    <source>
        <dbReference type="SAM" id="MobiDB-lite"/>
    </source>
</evidence>
<organism evidence="2 3">
    <name type="scientific">Bifidobacterium aquikefiri</name>
    <dbReference type="NCBI Taxonomy" id="1653207"/>
    <lineage>
        <taxon>Bacteria</taxon>
        <taxon>Bacillati</taxon>
        <taxon>Actinomycetota</taxon>
        <taxon>Actinomycetes</taxon>
        <taxon>Bifidobacteriales</taxon>
        <taxon>Bifidobacteriaceae</taxon>
        <taxon>Bifidobacterium</taxon>
    </lineage>
</organism>
<gene>
    <name evidence="2" type="ORF">BAQU_1425</name>
</gene>
<accession>A0A261G3U2</accession>
<evidence type="ECO:0000313" key="2">
    <source>
        <dbReference type="EMBL" id="OZG66091.1"/>
    </source>
</evidence>
<proteinExistence type="predicted"/>